<evidence type="ECO:0000256" key="3">
    <source>
        <dbReference type="ARBA" id="ARBA00022692"/>
    </source>
</evidence>
<dbReference type="RefSeq" id="WP_039408579.1">
    <property type="nucleotide sequence ID" value="NZ_CP094242.1"/>
</dbReference>
<evidence type="ECO:0000256" key="7">
    <source>
        <dbReference type="ARBA" id="ARBA00023609"/>
    </source>
</evidence>
<evidence type="ECO:0000313" key="13">
    <source>
        <dbReference type="Proteomes" id="UP000031390"/>
    </source>
</evidence>
<comment type="similarity">
    <text evidence="7">Belongs to the Slam family.</text>
</comment>
<keyword evidence="6" id="KW-0998">Cell outer membrane</keyword>
<evidence type="ECO:0000256" key="8">
    <source>
        <dbReference type="SAM" id="SignalP"/>
    </source>
</evidence>
<feature type="domain" description="Surface lipoprotein assembly modifier C-terminal" evidence="9">
    <location>
        <begin position="190"/>
        <end position="479"/>
    </location>
</feature>
<gene>
    <name evidence="11" type="ORF">MCC93_17900</name>
    <name evidence="12" type="ORF">MON37_00780</name>
</gene>
<feature type="chain" id="PRO_5002133148" evidence="8">
    <location>
        <begin position="19"/>
        <end position="479"/>
    </location>
</feature>
<evidence type="ECO:0000256" key="1">
    <source>
        <dbReference type="ARBA" id="ARBA00004571"/>
    </source>
</evidence>
<keyword evidence="5" id="KW-0472">Membrane</keyword>
<dbReference type="Proteomes" id="UP000829504">
    <property type="component" value="Chromosome"/>
</dbReference>
<keyword evidence="14" id="KW-1185">Reference proteome</keyword>
<sequence length="479" mass="55296">MYKPSACLLLFLAAPVLAAPRSDFSDDRTAQRLWQNTRQTMQEQEQKVREYRLDIPAENIGQTAETDPEADQGEALFNAVNRSDWQTVRPLLERYTQQTEYDPDIALFARASLARGEGRWKAAKQDYETLLQRHPDFTRGRLDYARLLFEGRLNREATSEFMRLQNEDLPEAVKENIGHFRDSLNQRQSWQGSLSVGAVHNSNINEASGKVWCKTEIDGECWEEFSGDQPISANGIKYEAAAVRRWQIKGHHGIAARALGYGRFYRDHKDFNEHTLNLSAGYQFENHRHTFALAPLVEWNGSVGKTLNRAYGVRSEWNLDKGSWTWNTEAEWKHLSYSDKTRLLDGSLFFVYNTLSYFPRNDLMLYGGIDWQQRKAQEPVDSYRLISARLGAAKMFEAGFDASASATFGIRSHRAENAVLEQRRRDKEQTYRLSIGADRWKFAGMKPVLSYKHRRVKGNTDWLYSYKQNEVGLSLVKSF</sequence>
<organism evidence="11 13">
    <name type="scientific">Morococcus cerebrosus</name>
    <dbReference type="NCBI Taxonomy" id="1056807"/>
    <lineage>
        <taxon>Bacteria</taxon>
        <taxon>Pseudomonadati</taxon>
        <taxon>Pseudomonadota</taxon>
        <taxon>Betaproteobacteria</taxon>
        <taxon>Neisseriales</taxon>
        <taxon>Neisseriaceae</taxon>
        <taxon>Morococcus</taxon>
    </lineage>
</organism>
<reference evidence="12 14" key="2">
    <citation type="submission" date="2022-03" db="EMBL/GenBank/DDBJ databases">
        <title>Genome sequencing of Morococcus cerebrosus.</title>
        <authorList>
            <person name="Baek M.-G."/>
            <person name="Yi H."/>
        </authorList>
    </citation>
    <scope>NUCLEOTIDE SEQUENCE [LARGE SCALE GENOMIC DNA]</scope>
    <source>
        <strain evidence="12 14">CIP 81.93</strain>
    </source>
</reference>
<accession>A0A0C1GN38</accession>
<comment type="subcellular location">
    <subcellularLocation>
        <location evidence="1">Cell outer membrane</location>
        <topology evidence="1">Multi-pass membrane protein</topology>
    </subcellularLocation>
</comment>
<dbReference type="Proteomes" id="UP000031390">
    <property type="component" value="Unassembled WGS sequence"/>
</dbReference>
<keyword evidence="4 8" id="KW-0732">Signal</keyword>
<evidence type="ECO:0000256" key="2">
    <source>
        <dbReference type="ARBA" id="ARBA00022452"/>
    </source>
</evidence>
<evidence type="ECO:0000259" key="10">
    <source>
        <dbReference type="Pfam" id="PF24575"/>
    </source>
</evidence>
<keyword evidence="12" id="KW-0449">Lipoprotein</keyword>
<dbReference type="InterPro" id="IPR057556">
    <property type="entry name" value="TPR_Slam"/>
</dbReference>
<proteinExistence type="inferred from homology"/>
<dbReference type="GO" id="GO:0009279">
    <property type="term" value="C:cell outer membrane"/>
    <property type="evidence" value="ECO:0007669"/>
    <property type="project" value="UniProtKB-SubCell"/>
</dbReference>
<keyword evidence="2" id="KW-1134">Transmembrane beta strand</keyword>
<dbReference type="EMBL" id="JUFZ01000083">
    <property type="protein sequence ID" value="KIC06826.1"/>
    <property type="molecule type" value="Genomic_DNA"/>
</dbReference>
<dbReference type="SUPFAM" id="SSF48452">
    <property type="entry name" value="TPR-like"/>
    <property type="match status" value="1"/>
</dbReference>
<protein>
    <submittedName>
        <fullName evidence="12">Surface lipoprotein assembly modifier</fullName>
    </submittedName>
</protein>
<keyword evidence="3" id="KW-0812">Transmembrane</keyword>
<dbReference type="Pfam" id="PF24575">
    <property type="entry name" value="TPR_Slam"/>
    <property type="match status" value="1"/>
</dbReference>
<evidence type="ECO:0000313" key="11">
    <source>
        <dbReference type="EMBL" id="KIC06826.1"/>
    </source>
</evidence>
<reference evidence="11 13" key="1">
    <citation type="submission" date="2014-12" db="EMBL/GenBank/DDBJ databases">
        <title>Genome sequence of Morococcus cerebrosus.</title>
        <authorList>
            <person name="Shin S.-K."/>
            <person name="Yi H."/>
        </authorList>
    </citation>
    <scope>NUCLEOTIDE SEQUENCE [LARGE SCALE GENOMIC DNA]</scope>
    <source>
        <strain evidence="11 13">CIP 81.93</strain>
    </source>
</reference>
<evidence type="ECO:0000313" key="14">
    <source>
        <dbReference type="Proteomes" id="UP000829504"/>
    </source>
</evidence>
<dbReference type="InterPro" id="IPR007655">
    <property type="entry name" value="Slam_C"/>
</dbReference>
<dbReference type="Pfam" id="PF04575">
    <property type="entry name" value="SlipAM"/>
    <property type="match status" value="1"/>
</dbReference>
<dbReference type="PATRIC" id="fig|1056807.3.peg.1717"/>
<evidence type="ECO:0000256" key="6">
    <source>
        <dbReference type="ARBA" id="ARBA00023237"/>
    </source>
</evidence>
<dbReference type="Gene3D" id="1.25.40.10">
    <property type="entry name" value="Tetratricopeptide repeat domain"/>
    <property type="match status" value="1"/>
</dbReference>
<evidence type="ECO:0000313" key="12">
    <source>
        <dbReference type="EMBL" id="UNV87519.1"/>
    </source>
</evidence>
<evidence type="ECO:0000256" key="5">
    <source>
        <dbReference type="ARBA" id="ARBA00023136"/>
    </source>
</evidence>
<dbReference type="InterPro" id="IPR011990">
    <property type="entry name" value="TPR-like_helical_dom_sf"/>
</dbReference>
<name>A0A0C1GN38_9NEIS</name>
<evidence type="ECO:0000259" key="9">
    <source>
        <dbReference type="Pfam" id="PF04575"/>
    </source>
</evidence>
<feature type="signal peptide" evidence="8">
    <location>
        <begin position="1"/>
        <end position="18"/>
    </location>
</feature>
<evidence type="ECO:0000256" key="4">
    <source>
        <dbReference type="ARBA" id="ARBA00022729"/>
    </source>
</evidence>
<dbReference type="EMBL" id="CP094242">
    <property type="protein sequence ID" value="UNV87519.1"/>
    <property type="molecule type" value="Genomic_DNA"/>
</dbReference>
<feature type="domain" description="Surface lipoprotein assembly modifier N-terminal TPR repeats region" evidence="10">
    <location>
        <begin position="73"/>
        <end position="161"/>
    </location>
</feature>
<dbReference type="AlphaFoldDB" id="A0A0C1GN38"/>